<gene>
    <name evidence="2" type="ORF">PIB30_055076</name>
</gene>
<organism evidence="2 3">
    <name type="scientific">Stylosanthes scabra</name>
    <dbReference type="NCBI Taxonomy" id="79078"/>
    <lineage>
        <taxon>Eukaryota</taxon>
        <taxon>Viridiplantae</taxon>
        <taxon>Streptophyta</taxon>
        <taxon>Embryophyta</taxon>
        <taxon>Tracheophyta</taxon>
        <taxon>Spermatophyta</taxon>
        <taxon>Magnoliopsida</taxon>
        <taxon>eudicotyledons</taxon>
        <taxon>Gunneridae</taxon>
        <taxon>Pentapetalae</taxon>
        <taxon>rosids</taxon>
        <taxon>fabids</taxon>
        <taxon>Fabales</taxon>
        <taxon>Fabaceae</taxon>
        <taxon>Papilionoideae</taxon>
        <taxon>50 kb inversion clade</taxon>
        <taxon>dalbergioids sensu lato</taxon>
        <taxon>Dalbergieae</taxon>
        <taxon>Pterocarpus clade</taxon>
        <taxon>Stylosanthes</taxon>
    </lineage>
</organism>
<reference evidence="2 3" key="1">
    <citation type="journal article" date="2023" name="Plants (Basel)">
        <title>Bridging the Gap: Combining Genomics and Transcriptomics Approaches to Understand Stylosanthes scabra, an Orphan Legume from the Brazilian Caatinga.</title>
        <authorList>
            <person name="Ferreira-Neto J.R.C."/>
            <person name="da Silva M.D."/>
            <person name="Binneck E."/>
            <person name="de Melo N.F."/>
            <person name="da Silva R.H."/>
            <person name="de Melo A.L.T.M."/>
            <person name="Pandolfi V."/>
            <person name="Bustamante F.O."/>
            <person name="Brasileiro-Vidal A.C."/>
            <person name="Benko-Iseppon A.M."/>
        </authorList>
    </citation>
    <scope>NUCLEOTIDE SEQUENCE [LARGE SCALE GENOMIC DNA]</scope>
    <source>
        <tissue evidence="2">Leaves</tissue>
    </source>
</reference>
<comment type="similarity">
    <text evidence="1">Belongs to the peptidase S10 family.</text>
</comment>
<keyword evidence="3" id="KW-1185">Reference proteome</keyword>
<comment type="caution">
    <text evidence="2">The sequence shown here is derived from an EMBL/GenBank/DDBJ whole genome shotgun (WGS) entry which is preliminary data.</text>
</comment>
<evidence type="ECO:0000313" key="2">
    <source>
        <dbReference type="EMBL" id="MED6111739.1"/>
    </source>
</evidence>
<dbReference type="InterPro" id="IPR029058">
    <property type="entry name" value="AB_hydrolase_fold"/>
</dbReference>
<sequence>MEEEHSSIGFLKPSPTLKINHWCCGSMEVTRCIIVAGPGCSSVGYGATQEIGPFLVDNDGKGLKLN</sequence>
<dbReference type="SUPFAM" id="SSF53474">
    <property type="entry name" value="alpha/beta-Hydrolases"/>
    <property type="match status" value="1"/>
</dbReference>
<accession>A0ABU6QKS7</accession>
<evidence type="ECO:0000313" key="3">
    <source>
        <dbReference type="Proteomes" id="UP001341840"/>
    </source>
</evidence>
<proteinExistence type="inferred from homology"/>
<protein>
    <submittedName>
        <fullName evidence="2">Uncharacterized protein</fullName>
    </submittedName>
</protein>
<evidence type="ECO:0000256" key="1">
    <source>
        <dbReference type="ARBA" id="ARBA00009431"/>
    </source>
</evidence>
<dbReference type="EMBL" id="JASCZI010000426">
    <property type="protein sequence ID" value="MED6111739.1"/>
    <property type="molecule type" value="Genomic_DNA"/>
</dbReference>
<dbReference type="Pfam" id="PF00450">
    <property type="entry name" value="Peptidase_S10"/>
    <property type="match status" value="1"/>
</dbReference>
<dbReference type="Proteomes" id="UP001341840">
    <property type="component" value="Unassembled WGS sequence"/>
</dbReference>
<dbReference type="Gene3D" id="3.40.50.1820">
    <property type="entry name" value="alpha/beta hydrolase"/>
    <property type="match status" value="1"/>
</dbReference>
<name>A0ABU6QKS7_9FABA</name>
<dbReference type="InterPro" id="IPR001563">
    <property type="entry name" value="Peptidase_S10"/>
</dbReference>